<organism evidence="2 3">
    <name type="scientific">Coemansia aciculifera</name>
    <dbReference type="NCBI Taxonomy" id="417176"/>
    <lineage>
        <taxon>Eukaryota</taxon>
        <taxon>Fungi</taxon>
        <taxon>Fungi incertae sedis</taxon>
        <taxon>Zoopagomycota</taxon>
        <taxon>Kickxellomycotina</taxon>
        <taxon>Kickxellomycetes</taxon>
        <taxon>Kickxellales</taxon>
        <taxon>Kickxellaceae</taxon>
        <taxon>Coemansia</taxon>
    </lineage>
</organism>
<feature type="region of interest" description="Disordered" evidence="1">
    <location>
        <begin position="77"/>
        <end position="152"/>
    </location>
</feature>
<sequence length="201" mass="22041">MADDNTDNNNMNNSDGVDCGGLQSEQSFETLLYSANHNRTPEDYERSQLAMEKKREALTTKWAARLIGKTLVGAEPAPVFAPRENDVEDDEHNADNNKGEAEAEAGDNGSGDDTTGAEVDKNSVVGTGDDYEAEEDKEDGSEEVDSDFDGDSDDRFFSLASLPANRRILYGQNAPMTMDYHPDRLNVVLDDNGVCIEVFFV</sequence>
<evidence type="ECO:0000313" key="2">
    <source>
        <dbReference type="EMBL" id="KAJ2864156.1"/>
    </source>
</evidence>
<dbReference type="Gene3D" id="3.30.10.10">
    <property type="entry name" value="Trypsin Inhibitor V, subunit A"/>
    <property type="match status" value="1"/>
</dbReference>
<proteinExistence type="predicted"/>
<feature type="compositionally biased region" description="Low complexity" evidence="1">
    <location>
        <begin position="7"/>
        <end position="17"/>
    </location>
</feature>
<name>A0A9W8II20_9FUNG</name>
<keyword evidence="3" id="KW-1185">Reference proteome</keyword>
<evidence type="ECO:0000313" key="3">
    <source>
        <dbReference type="Proteomes" id="UP001140074"/>
    </source>
</evidence>
<evidence type="ECO:0000256" key="1">
    <source>
        <dbReference type="SAM" id="MobiDB-lite"/>
    </source>
</evidence>
<accession>A0A9W8II20</accession>
<feature type="compositionally biased region" description="Acidic residues" evidence="1">
    <location>
        <begin position="129"/>
        <end position="152"/>
    </location>
</feature>
<feature type="region of interest" description="Disordered" evidence="1">
    <location>
        <begin position="1"/>
        <end position="23"/>
    </location>
</feature>
<gene>
    <name evidence="2" type="ORF">GGH94_003104</name>
</gene>
<reference evidence="2" key="1">
    <citation type="submission" date="2022-07" db="EMBL/GenBank/DDBJ databases">
        <title>Phylogenomic reconstructions and comparative analyses of Kickxellomycotina fungi.</title>
        <authorList>
            <person name="Reynolds N.K."/>
            <person name="Stajich J.E."/>
            <person name="Barry K."/>
            <person name="Grigoriev I.V."/>
            <person name="Crous P."/>
            <person name="Smith M.E."/>
        </authorList>
    </citation>
    <scope>NUCLEOTIDE SEQUENCE</scope>
    <source>
        <strain evidence="2">RSA 476</strain>
    </source>
</reference>
<dbReference type="Proteomes" id="UP001140074">
    <property type="component" value="Unassembled WGS sequence"/>
</dbReference>
<dbReference type="EMBL" id="JANBUY010000097">
    <property type="protein sequence ID" value="KAJ2864156.1"/>
    <property type="molecule type" value="Genomic_DNA"/>
</dbReference>
<comment type="caution">
    <text evidence="2">The sequence shown here is derived from an EMBL/GenBank/DDBJ whole genome shotgun (WGS) entry which is preliminary data.</text>
</comment>
<protein>
    <submittedName>
        <fullName evidence="2">Uncharacterized protein</fullName>
    </submittedName>
</protein>
<dbReference type="AlphaFoldDB" id="A0A9W8II20"/>